<comment type="caution">
    <text evidence="3">The sequence shown here is derived from an EMBL/GenBank/DDBJ whole genome shotgun (WGS) entry which is preliminary data.</text>
</comment>
<evidence type="ECO:0000313" key="4">
    <source>
        <dbReference type="Proteomes" id="UP000249725"/>
    </source>
</evidence>
<feature type="domain" description="DUF4440" evidence="2">
    <location>
        <begin position="128"/>
        <end position="238"/>
    </location>
</feature>
<proteinExistence type="predicted"/>
<dbReference type="AlphaFoldDB" id="A0A328ABJ2"/>
<feature type="compositionally biased region" description="Polar residues" evidence="1">
    <location>
        <begin position="47"/>
        <end position="75"/>
    </location>
</feature>
<evidence type="ECO:0000313" key="3">
    <source>
        <dbReference type="EMBL" id="RAK51586.1"/>
    </source>
</evidence>
<dbReference type="EMBL" id="QFYR01000004">
    <property type="protein sequence ID" value="RAK51586.1"/>
    <property type="molecule type" value="Genomic_DNA"/>
</dbReference>
<feature type="compositionally biased region" description="Basic and acidic residues" evidence="1">
    <location>
        <begin position="10"/>
        <end position="19"/>
    </location>
</feature>
<keyword evidence="4" id="KW-1185">Reference proteome</keyword>
<dbReference type="InterPro" id="IPR032710">
    <property type="entry name" value="NTF2-like_dom_sf"/>
</dbReference>
<reference evidence="4" key="1">
    <citation type="submission" date="2018-05" db="EMBL/GenBank/DDBJ databases">
        <authorList>
            <person name="Li X."/>
        </authorList>
    </citation>
    <scope>NUCLEOTIDE SEQUENCE [LARGE SCALE GENOMIC DNA]</scope>
    <source>
        <strain evidence="4">YIM 73061</strain>
    </source>
</reference>
<dbReference type="Pfam" id="PF14534">
    <property type="entry name" value="DUF4440"/>
    <property type="match status" value="1"/>
</dbReference>
<dbReference type="Proteomes" id="UP000249725">
    <property type="component" value="Unassembled WGS sequence"/>
</dbReference>
<name>A0A328ABJ2_9CAUL</name>
<evidence type="ECO:0000256" key="1">
    <source>
        <dbReference type="SAM" id="MobiDB-lite"/>
    </source>
</evidence>
<dbReference type="SUPFAM" id="SSF54427">
    <property type="entry name" value="NTF2-like"/>
    <property type="match status" value="1"/>
</dbReference>
<evidence type="ECO:0000259" key="2">
    <source>
        <dbReference type="Pfam" id="PF14534"/>
    </source>
</evidence>
<feature type="region of interest" description="Disordered" evidence="1">
    <location>
        <begin position="1"/>
        <end position="75"/>
    </location>
</feature>
<dbReference type="InterPro" id="IPR027843">
    <property type="entry name" value="DUF4440"/>
</dbReference>
<sequence>MVVLPAPGEPSRRYSRPGDKPPPSTSSSPLIPVASSIRGPQPAGTPEHSTYSELGSHPSTIQQRRSWVVSTPPQNARVQGGKRIEAAAVSRSGGVERLLMLRQSLGAGLALVLASAAAAQSSPAVTEVLALNTELEAAIRSGDPARIAPFFAPEFRLQNSANQILTGDRVLAQFASGAVRFATYERNIEAAYQSGDVVVLMGQERVGPAPVMPSASSAVGPVTRRFTSVWRRSPDGWKQIARQSTNIR</sequence>
<dbReference type="Gene3D" id="3.10.450.50">
    <property type="match status" value="1"/>
</dbReference>
<accession>A0A328ABJ2</accession>
<gene>
    <name evidence="3" type="ORF">DJ018_16140</name>
</gene>
<protein>
    <recommendedName>
        <fullName evidence="2">DUF4440 domain-containing protein</fullName>
    </recommendedName>
</protein>
<organism evidence="3 4">
    <name type="scientific">Phenylobacterium deserti</name>
    <dbReference type="NCBI Taxonomy" id="1914756"/>
    <lineage>
        <taxon>Bacteria</taxon>
        <taxon>Pseudomonadati</taxon>
        <taxon>Pseudomonadota</taxon>
        <taxon>Alphaproteobacteria</taxon>
        <taxon>Caulobacterales</taxon>
        <taxon>Caulobacteraceae</taxon>
        <taxon>Phenylobacterium</taxon>
    </lineage>
</organism>
<dbReference type="OrthoDB" id="1442122at2"/>